<dbReference type="AlphaFoldDB" id="F4RD21"/>
<feature type="compositionally biased region" description="Basic and acidic residues" evidence="1">
    <location>
        <begin position="207"/>
        <end position="217"/>
    </location>
</feature>
<dbReference type="GeneID" id="18922119"/>
<protein>
    <submittedName>
        <fullName evidence="2">Uncharacterized protein</fullName>
    </submittedName>
</protein>
<feature type="region of interest" description="Disordered" evidence="1">
    <location>
        <begin position="197"/>
        <end position="217"/>
    </location>
</feature>
<evidence type="ECO:0000256" key="1">
    <source>
        <dbReference type="SAM" id="MobiDB-lite"/>
    </source>
</evidence>
<dbReference type="VEuPathDB" id="FungiDB:MELLADRAFT_103938"/>
<feature type="region of interest" description="Disordered" evidence="1">
    <location>
        <begin position="434"/>
        <end position="487"/>
    </location>
</feature>
<dbReference type="HOGENOM" id="CLU_045282_0_0_1"/>
<gene>
    <name evidence="2" type="ORF">MELLADRAFT_103938</name>
</gene>
<sequence>MSEQQETTSVFNKDVDTILSQHEKDKDDQGVGGSNRGRGKGKSNRGRGRGGRRGRGGATTTRQTRSVVKGKIREPVEVSAGEEQEEEGSELTESSDDREKEVEGEAEEVKEKTYEEDDVDEDTISLEDEAAFVKENTHIEREHERYIEELTRQYRKGNTGRHEILERSYLRWCERFGSEPRSIKMLAVSSDEEDEEEACAGKRKAKDKSSDKPAKVGKKMETGRILTHKLIDLAPYWDSKMKACFGYVPLTIFVPAWLLEDKNHMSNRRKQSSSCSDVVAYVGLKVPSEWRQSFLMWSTSFNLYVQYWRLKYGREDIASRLEEHYKIVLSIKAKCHEAFAPALRYDITHRTNVFMGKNSMISSVGSERLRYLYLLVVLARSIVLVIRAVLPTPRVSNANEQITAVTGGRMLSHLAPSGRSQSHAQNGQFFNESNHTHRQSHHNYTEMSGGNGGSQRGRGRGSRGRGAPRGYGGRGGNARPSPNQGPSTVVNGVIVPKFGQGAFEALKAAKQAAASGSSLVTQHFRRIVTLVKKYRDECVSKLRDHHAISITVRNGCQPEHRRGLCGQETGVQKDQIEQKQLSEMRSKT</sequence>
<name>F4RD21_MELLP</name>
<dbReference type="KEGG" id="mlr:MELLADRAFT_103938"/>
<feature type="compositionally biased region" description="Polar residues" evidence="1">
    <location>
        <begin position="1"/>
        <end position="11"/>
    </location>
</feature>
<feature type="compositionally biased region" description="Acidic residues" evidence="1">
    <location>
        <begin position="80"/>
        <end position="94"/>
    </location>
</feature>
<evidence type="ECO:0000313" key="3">
    <source>
        <dbReference type="Proteomes" id="UP000001072"/>
    </source>
</evidence>
<dbReference type="InParanoid" id="F4RD21"/>
<feature type="compositionally biased region" description="Basic and acidic residues" evidence="1">
    <location>
        <begin position="95"/>
        <end position="113"/>
    </location>
</feature>
<keyword evidence="3" id="KW-1185">Reference proteome</keyword>
<feature type="region of interest" description="Disordered" evidence="1">
    <location>
        <begin position="1"/>
        <end position="124"/>
    </location>
</feature>
<dbReference type="OrthoDB" id="10302672at2759"/>
<dbReference type="EMBL" id="GL883096">
    <property type="protein sequence ID" value="EGG09890.1"/>
    <property type="molecule type" value="Genomic_DNA"/>
</dbReference>
<feature type="compositionally biased region" description="Acidic residues" evidence="1">
    <location>
        <begin position="114"/>
        <end position="124"/>
    </location>
</feature>
<proteinExistence type="predicted"/>
<evidence type="ECO:0000313" key="2">
    <source>
        <dbReference type="EMBL" id="EGG09890.1"/>
    </source>
</evidence>
<feature type="compositionally biased region" description="Basic and acidic residues" evidence="1">
    <location>
        <begin position="13"/>
        <end position="29"/>
    </location>
</feature>
<feature type="compositionally biased region" description="Basic residues" evidence="1">
    <location>
        <begin position="37"/>
        <end position="55"/>
    </location>
</feature>
<accession>F4RD21</accession>
<dbReference type="RefSeq" id="XP_007406944.1">
    <property type="nucleotide sequence ID" value="XM_007406882.1"/>
</dbReference>
<reference evidence="3" key="1">
    <citation type="journal article" date="2011" name="Proc. Natl. Acad. Sci. U.S.A.">
        <title>Obligate biotrophy features unraveled by the genomic analysis of rust fungi.</title>
        <authorList>
            <person name="Duplessis S."/>
            <person name="Cuomo C.A."/>
            <person name="Lin Y.-C."/>
            <person name="Aerts A."/>
            <person name="Tisserant E."/>
            <person name="Veneault-Fourrey C."/>
            <person name="Joly D.L."/>
            <person name="Hacquard S."/>
            <person name="Amselem J."/>
            <person name="Cantarel B.L."/>
            <person name="Chiu R."/>
            <person name="Coutinho P.M."/>
            <person name="Feau N."/>
            <person name="Field M."/>
            <person name="Frey P."/>
            <person name="Gelhaye E."/>
            <person name="Goldberg J."/>
            <person name="Grabherr M.G."/>
            <person name="Kodira C.D."/>
            <person name="Kohler A."/>
            <person name="Kuees U."/>
            <person name="Lindquist E.A."/>
            <person name="Lucas S.M."/>
            <person name="Mago R."/>
            <person name="Mauceli E."/>
            <person name="Morin E."/>
            <person name="Murat C."/>
            <person name="Pangilinan J.L."/>
            <person name="Park R."/>
            <person name="Pearson M."/>
            <person name="Quesneville H."/>
            <person name="Rouhier N."/>
            <person name="Sakthikumar S."/>
            <person name="Salamov A.A."/>
            <person name="Schmutz J."/>
            <person name="Selles B."/>
            <person name="Shapiro H."/>
            <person name="Tanguay P."/>
            <person name="Tuskan G.A."/>
            <person name="Henrissat B."/>
            <person name="Van de Peer Y."/>
            <person name="Rouze P."/>
            <person name="Ellis J.G."/>
            <person name="Dodds P.N."/>
            <person name="Schein J.E."/>
            <person name="Zhong S."/>
            <person name="Hamelin R.C."/>
            <person name="Grigoriev I.V."/>
            <person name="Szabo L.J."/>
            <person name="Martin F."/>
        </authorList>
    </citation>
    <scope>NUCLEOTIDE SEQUENCE [LARGE SCALE GENOMIC DNA]</scope>
    <source>
        <strain evidence="3">98AG31 / pathotype 3-4-7</strain>
    </source>
</reference>
<feature type="compositionally biased region" description="Gly residues" evidence="1">
    <location>
        <begin position="467"/>
        <end position="476"/>
    </location>
</feature>
<dbReference type="Proteomes" id="UP000001072">
    <property type="component" value="Unassembled WGS sequence"/>
</dbReference>
<organism evidence="3">
    <name type="scientific">Melampsora larici-populina (strain 98AG31 / pathotype 3-4-7)</name>
    <name type="common">Poplar leaf rust fungus</name>
    <dbReference type="NCBI Taxonomy" id="747676"/>
    <lineage>
        <taxon>Eukaryota</taxon>
        <taxon>Fungi</taxon>
        <taxon>Dikarya</taxon>
        <taxon>Basidiomycota</taxon>
        <taxon>Pucciniomycotina</taxon>
        <taxon>Pucciniomycetes</taxon>
        <taxon>Pucciniales</taxon>
        <taxon>Melampsoraceae</taxon>
        <taxon>Melampsora</taxon>
    </lineage>
</organism>